<proteinExistence type="predicted"/>
<accession>A0A9D1KE36</accession>
<organism evidence="4 5">
    <name type="scientific">Candidatus Caccoplasma intestinavium</name>
    <dbReference type="NCBI Taxonomy" id="2840716"/>
    <lineage>
        <taxon>Bacteria</taxon>
        <taxon>Pseudomonadati</taxon>
        <taxon>Bacteroidota</taxon>
        <taxon>Bacteroidia</taxon>
        <taxon>Bacteroidales</taxon>
        <taxon>Bacteroidaceae</taxon>
        <taxon>Bacteroidaceae incertae sedis</taxon>
        <taxon>Candidatus Caccoplasma</taxon>
    </lineage>
</organism>
<dbReference type="Proteomes" id="UP000886722">
    <property type="component" value="Unassembled WGS sequence"/>
</dbReference>
<dbReference type="InterPro" id="IPR046357">
    <property type="entry name" value="PPIase_dom_sf"/>
</dbReference>
<feature type="signal peptide" evidence="2">
    <location>
        <begin position="1"/>
        <end position="20"/>
    </location>
</feature>
<protein>
    <submittedName>
        <fullName evidence="4">Peptidylprolyl isomerase</fullName>
    </submittedName>
</protein>
<dbReference type="InterPro" id="IPR000297">
    <property type="entry name" value="PPIase_PpiC"/>
</dbReference>
<evidence type="ECO:0000256" key="1">
    <source>
        <dbReference type="PROSITE-ProRule" id="PRU00278"/>
    </source>
</evidence>
<keyword evidence="2" id="KW-0732">Signal</keyword>
<keyword evidence="1 4" id="KW-0413">Isomerase</keyword>
<feature type="domain" description="PpiC" evidence="3">
    <location>
        <begin position="226"/>
        <end position="329"/>
    </location>
</feature>
<dbReference type="SUPFAM" id="SSF54534">
    <property type="entry name" value="FKBP-like"/>
    <property type="match status" value="2"/>
</dbReference>
<name>A0A9D1KE36_9BACT</name>
<evidence type="ECO:0000259" key="3">
    <source>
        <dbReference type="PROSITE" id="PS50198"/>
    </source>
</evidence>
<dbReference type="AlphaFoldDB" id="A0A9D1KE36"/>
<sequence>MKIPHILMASVLFVPMVSLAQITSDTEIMNIGGKSITKGEFEYTYRKNIQQQSEKTPLDEYVTLFGNYKLKVTEAEALGIDTTRQFITEFEGYRNQLVKPYMVDQNAEEQLAREAYDRLLEEVEASHILFRVDPSATLEEKRSAYEKALKVREEAIKGTDFSELARRYSEDPSVQNNNGYLGYFGAFYMVYPFEKAAYETAVGEISMPVETQFGYHLIKVTDRRPTRALELSHIMLKVPQNAPDKVQKEREKEIWEIYDKIQKGADFSELARRYSEDQSSSEKGGLLPLLTTGQIIPSFEKAAFALNEIGEVSKPVRTEFGWHIIKLLGERTPGSYEQMHDVIVHRMARDERADAGRKMFVEKLKEDKYFAWDESVRAMLEKEISDTSFMTCLANMDQTLFTFDGKSYPVSGLVSYLSSDKSRAVSLSELRELSDKYVYDVLVDYKTSELCRTNADFRYLLQEYRDGMLLFEISNREVWNKAMEDEKGLKKYFRKNKKKYTWDAPRYKGYVICGDDAQLVNAVKEQLLGMSQPSDSVIPSIYRQYNDSIRHIAIEKGLYQPGMNAIVDYLIFNKENTDTTDTQLPVKDVCGKILESPQSYEDVKGPVISDYQTYLDQKWIKKLRKKYPVTIRKEVLATVEEIE</sequence>
<reference evidence="4" key="1">
    <citation type="submission" date="2020-10" db="EMBL/GenBank/DDBJ databases">
        <authorList>
            <person name="Gilroy R."/>
        </authorList>
    </citation>
    <scope>NUCLEOTIDE SEQUENCE</scope>
    <source>
        <strain evidence="4">21143</strain>
    </source>
</reference>
<dbReference type="Gene3D" id="3.10.50.40">
    <property type="match status" value="2"/>
</dbReference>
<evidence type="ECO:0000313" key="5">
    <source>
        <dbReference type="Proteomes" id="UP000886722"/>
    </source>
</evidence>
<reference evidence="4" key="2">
    <citation type="journal article" date="2021" name="PeerJ">
        <title>Extensive microbial diversity within the chicken gut microbiome revealed by metagenomics and culture.</title>
        <authorList>
            <person name="Gilroy R."/>
            <person name="Ravi A."/>
            <person name="Getino M."/>
            <person name="Pursley I."/>
            <person name="Horton D.L."/>
            <person name="Alikhan N.F."/>
            <person name="Baker D."/>
            <person name="Gharbi K."/>
            <person name="Hall N."/>
            <person name="Watson M."/>
            <person name="Adriaenssens E.M."/>
            <person name="Foster-Nyarko E."/>
            <person name="Jarju S."/>
            <person name="Secka A."/>
            <person name="Antonio M."/>
            <person name="Oren A."/>
            <person name="Chaudhuri R.R."/>
            <person name="La Ragione R."/>
            <person name="Hildebrand F."/>
            <person name="Pallen M.J."/>
        </authorList>
    </citation>
    <scope>NUCLEOTIDE SEQUENCE</scope>
    <source>
        <strain evidence="4">21143</strain>
    </source>
</reference>
<dbReference type="PANTHER" id="PTHR47245:SF2">
    <property type="entry name" value="PEPTIDYL-PROLYL CIS-TRANS ISOMERASE HP_0175-RELATED"/>
    <property type="match status" value="1"/>
</dbReference>
<dbReference type="PANTHER" id="PTHR47245">
    <property type="entry name" value="PEPTIDYLPROLYL ISOMERASE"/>
    <property type="match status" value="1"/>
</dbReference>
<dbReference type="GO" id="GO:0003755">
    <property type="term" value="F:peptidyl-prolyl cis-trans isomerase activity"/>
    <property type="evidence" value="ECO:0007669"/>
    <property type="project" value="UniProtKB-KW"/>
</dbReference>
<feature type="chain" id="PRO_5039615470" evidence="2">
    <location>
        <begin position="21"/>
        <end position="643"/>
    </location>
</feature>
<gene>
    <name evidence="4" type="ORF">IAD06_10370</name>
</gene>
<dbReference type="Pfam" id="PF00639">
    <property type="entry name" value="Rotamase"/>
    <property type="match status" value="2"/>
</dbReference>
<keyword evidence="1" id="KW-0697">Rotamase</keyword>
<evidence type="ECO:0000256" key="2">
    <source>
        <dbReference type="SAM" id="SignalP"/>
    </source>
</evidence>
<dbReference type="InterPro" id="IPR050245">
    <property type="entry name" value="PrsA_foldase"/>
</dbReference>
<dbReference type="EMBL" id="DVKT01000075">
    <property type="protein sequence ID" value="HIT40419.1"/>
    <property type="molecule type" value="Genomic_DNA"/>
</dbReference>
<dbReference type="PROSITE" id="PS50198">
    <property type="entry name" value="PPIC_PPIASE_2"/>
    <property type="match status" value="2"/>
</dbReference>
<comment type="caution">
    <text evidence="4">The sequence shown here is derived from an EMBL/GenBank/DDBJ whole genome shotgun (WGS) entry which is preliminary data.</text>
</comment>
<feature type="domain" description="PpiC" evidence="3">
    <location>
        <begin position="120"/>
        <end position="222"/>
    </location>
</feature>
<evidence type="ECO:0000313" key="4">
    <source>
        <dbReference type="EMBL" id="HIT40419.1"/>
    </source>
</evidence>